<feature type="signal peptide" evidence="8">
    <location>
        <begin position="1"/>
        <end position="31"/>
    </location>
</feature>
<evidence type="ECO:0000313" key="11">
    <source>
        <dbReference type="Proteomes" id="UP000199600"/>
    </source>
</evidence>
<keyword evidence="3" id="KW-1029">Fimbrium biogenesis</keyword>
<dbReference type="Gene3D" id="2.130.10.10">
    <property type="entry name" value="YVTN repeat-like/Quinoprotein amine dehydrogenase"/>
    <property type="match status" value="1"/>
</dbReference>
<proteinExistence type="inferred from homology"/>
<evidence type="ECO:0000256" key="2">
    <source>
        <dbReference type="ARBA" id="ARBA00008387"/>
    </source>
</evidence>
<dbReference type="InterPro" id="IPR015943">
    <property type="entry name" value="WD40/YVTN_repeat-like_dom_sf"/>
</dbReference>
<feature type="domain" description="PilY1 beta-propeller" evidence="9">
    <location>
        <begin position="900"/>
        <end position="1128"/>
    </location>
</feature>
<dbReference type="GO" id="GO:0009289">
    <property type="term" value="C:pilus"/>
    <property type="evidence" value="ECO:0007669"/>
    <property type="project" value="UniProtKB-SubCell"/>
</dbReference>
<feature type="compositionally biased region" description="Polar residues" evidence="7">
    <location>
        <begin position="508"/>
        <end position="518"/>
    </location>
</feature>
<evidence type="ECO:0000256" key="1">
    <source>
        <dbReference type="ARBA" id="ARBA00004561"/>
    </source>
</evidence>
<accession>A0A1A8XSZ4</accession>
<evidence type="ECO:0000313" key="10">
    <source>
        <dbReference type="EMBL" id="SBT08205.1"/>
    </source>
</evidence>
<feature type="chain" id="PRO_5008381765" evidence="8">
    <location>
        <begin position="32"/>
        <end position="1354"/>
    </location>
</feature>
<evidence type="ECO:0000256" key="8">
    <source>
        <dbReference type="SAM" id="SignalP"/>
    </source>
</evidence>
<dbReference type="SUPFAM" id="SSF50998">
    <property type="entry name" value="Quinoprotein alcohol dehydrogenase-like"/>
    <property type="match status" value="1"/>
</dbReference>
<keyword evidence="6" id="KW-0281">Fimbrium</keyword>
<keyword evidence="11" id="KW-1185">Reference proteome</keyword>
<feature type="region of interest" description="Disordered" evidence="7">
    <location>
        <begin position="490"/>
        <end position="530"/>
    </location>
</feature>
<dbReference type="Pfam" id="PF05567">
    <property type="entry name" value="T4P_PilY1"/>
    <property type="match status" value="1"/>
</dbReference>
<dbReference type="InterPro" id="IPR011047">
    <property type="entry name" value="Quinoprotein_ADH-like_sf"/>
</dbReference>
<dbReference type="Proteomes" id="UP000199600">
    <property type="component" value="Unassembled WGS sequence"/>
</dbReference>
<keyword evidence="5" id="KW-0106">Calcium</keyword>
<evidence type="ECO:0000256" key="4">
    <source>
        <dbReference type="ARBA" id="ARBA00022723"/>
    </source>
</evidence>
<gene>
    <name evidence="10" type="ORF">PROAA_2600011</name>
</gene>
<dbReference type="GO" id="GO:0046872">
    <property type="term" value="F:metal ion binding"/>
    <property type="evidence" value="ECO:0007669"/>
    <property type="project" value="UniProtKB-KW"/>
</dbReference>
<sequence length="1354" mass="144003">MKNALYNFATARRLLGALLVAQLALTTPLHAASVALATAPLATSTTSTVQPNIMFILDDSGSMDWDYLPDWATSGSANLAKNANYNGVTYNPAINYKPPVLFDADGSLNTTTYPSQTGQTTATGADATTKPNWKYVKNDGYGIQSTSHSNLVGNASFYTFIAGEYCTKSDLKTCQVATAPTTTYSYPAYLRWCNSTALTNCRLIRSPTYQYMRYPGMSLAAPTTTLNILTTTGGCVRVNSLQVNGTEILTGTTNNSNCTSTSQLANRIQQRVGSNGFSASSTGSAITITAPAGTAFNSATVTSMTFSQNSATWSSGAFSGGTAVPGSNVLTDIVSTNNSYPYPGTTAAATTRTDCVASSTGGTCTYVEEMTNYANWWAYYHTRMQAMKTSVSRSFQEIDNHFRVGYSTIGYQGVTDGNDFRHIDTFELTHKNNWFKSLFKGDPTHWTPLRGALSKAGQFYAGKISGQTDPIQYSCQQNFTILSTDGYWNTNEESSSSSPKYGPYRVDGTTTVGNQDGGSTPRPKFEGPTAASNTLADIAMYYNTTDLRNDASFSNCTGGPRPDFSTGDVCGTPLEFPTQNMVTFTMGLGANGTLEYSSDYKTQTSGDFYDLKNGLNSVNWPNPITNSDEERIDDLWHAAVDGNGTYFSAKNPDEIITGLKEALTSISAKIGAAAAAATSTLNPVAGNNFAYVASYTTTKWQGNLEARTIDTGSGVVSDTATWCVENITGGSCTTGTVVADNSSSSTVYYCVTPGSNATICTAPAIFNSTTNECSVQLPVACTGTLPGMVAATSDTRTIKTANSSGTALIDFDAAYALANPTNFSAAHINTLSQWGLLTSTQQTAASANLLNFLRGQTGYEDRGSNTVTDRLYRYREAALGDPLESQPFFISKPVFSYADPGYTEFKTAQATRPGTVYMGANDGMMHAFAADTGVERWAYVPSVVIPNMWKLADKNYATSHTNFVNGSPTISDICTANCTVTASAVWKTILVGGLNAGGRSYYALDITDPVNPTLLWEISSATTGFSNLGYSYGQPIITKKSGGTWVVVLTSGYNNTSPGTGRGSLYVLNAATGAKISEYDTGVGSTTTPSGLAKIAAWNDFGGTDNTAGYIYGGDLLGNLWRFDINSGTTDLLATLRDSLGNAQPVTTTPTLGQIKNQRVVFVGTGKYLEVGDLTDTSQQTVYAIKDNYSTSGTLFNARTSLVAQTLTVSGTTRNGSNNAVDFTSGNGWYIDLVDSVTSTYEGERVNIDMQLVQGTLIFASIIPSSTVCSPGGSGWLNFVNYETGGYVGPLTLVSTHYSSPIVGINVLYILGKPIIEVVTATNPTPQIDPNVQIKASGSAFTGKRVIWRELLPD</sequence>
<evidence type="ECO:0000256" key="5">
    <source>
        <dbReference type="ARBA" id="ARBA00022837"/>
    </source>
</evidence>
<name>A0A1A8XSZ4_9RHOO</name>
<evidence type="ECO:0000256" key="7">
    <source>
        <dbReference type="SAM" id="MobiDB-lite"/>
    </source>
</evidence>
<organism evidence="10 11">
    <name type="scientific">Candidatus Propionivibrio aalborgensis</name>
    <dbReference type="NCBI Taxonomy" id="1860101"/>
    <lineage>
        <taxon>Bacteria</taxon>
        <taxon>Pseudomonadati</taxon>
        <taxon>Pseudomonadota</taxon>
        <taxon>Betaproteobacteria</taxon>
        <taxon>Rhodocyclales</taxon>
        <taxon>Rhodocyclaceae</taxon>
        <taxon>Propionivibrio</taxon>
    </lineage>
</organism>
<dbReference type="EMBL" id="FLQY01000180">
    <property type="protein sequence ID" value="SBT08205.1"/>
    <property type="molecule type" value="Genomic_DNA"/>
</dbReference>
<comment type="subcellular location">
    <subcellularLocation>
        <location evidence="1">Fimbrium</location>
    </subcellularLocation>
</comment>
<feature type="compositionally biased region" description="Polar residues" evidence="7">
    <location>
        <begin position="490"/>
        <end position="499"/>
    </location>
</feature>
<comment type="similarity">
    <text evidence="2">Belongs to the PilY1 family.</text>
</comment>
<reference evidence="10 11" key="1">
    <citation type="submission" date="2016-06" db="EMBL/GenBank/DDBJ databases">
        <authorList>
            <person name="Kjaerup R.B."/>
            <person name="Dalgaard T.S."/>
            <person name="Juul-Madsen H.R."/>
        </authorList>
    </citation>
    <scope>NUCLEOTIDE SEQUENCE [LARGE SCALE GENOMIC DNA]</scope>
    <source>
        <strain evidence="10">2</strain>
    </source>
</reference>
<keyword evidence="4" id="KW-0479">Metal-binding</keyword>
<evidence type="ECO:0000256" key="6">
    <source>
        <dbReference type="ARBA" id="ARBA00023263"/>
    </source>
</evidence>
<protein>
    <submittedName>
        <fullName evidence="10">Putative Tfp pilus assembly protein, tip-associated adhesin PilY1</fullName>
    </submittedName>
</protein>
<evidence type="ECO:0000259" key="9">
    <source>
        <dbReference type="Pfam" id="PF05567"/>
    </source>
</evidence>
<evidence type="ECO:0000256" key="3">
    <source>
        <dbReference type="ARBA" id="ARBA00022558"/>
    </source>
</evidence>
<keyword evidence="8" id="KW-0732">Signal</keyword>
<dbReference type="RefSeq" id="WP_186411151.1">
    <property type="nucleotide sequence ID" value="NZ_FLQY01000180.1"/>
</dbReference>
<dbReference type="InterPro" id="IPR008707">
    <property type="entry name" value="B-propeller_PilY1"/>
</dbReference>